<dbReference type="InterPro" id="IPR044878">
    <property type="entry name" value="UbiA_sf"/>
</dbReference>
<name>A0AAC9N0X8_9PSEU</name>
<sequence length="290" mass="28361">MTASERAKTLIELVRAPAGLSVLGDSIAGAAASGTPLQGRRLLLPLASVALYWSGMALNDWADRELDAVERPERPIPSGRISPNGALAVAGGLAGVGIGLSALAGGRDSARIAVALSAAIASYDTLLKPTAAGPVGMAVCRGLDVLLGAAPGKLRQALPAASAVACHTVGITALSRGEVHGGSTATAQAALAASSVAASATVLGPARSPLHRLLGAAAGVGYGRLVGRAQLAAAKAPSAEKVRAATVAGIHGTVPLQAGIAARRGAVKAAALLVGVLPAARALARRVSPT</sequence>
<dbReference type="Gene3D" id="1.10.357.140">
    <property type="entry name" value="UbiA prenyltransferase"/>
    <property type="match status" value="1"/>
</dbReference>
<dbReference type="Pfam" id="PF01040">
    <property type="entry name" value="UbiA"/>
    <property type="match status" value="1"/>
</dbReference>
<evidence type="ECO:0000256" key="1">
    <source>
        <dbReference type="ARBA" id="ARBA00004141"/>
    </source>
</evidence>
<dbReference type="PANTHER" id="PTHR42723:SF1">
    <property type="entry name" value="CHLOROPHYLL SYNTHASE, CHLOROPLASTIC"/>
    <property type="match status" value="1"/>
</dbReference>
<evidence type="ECO:0000256" key="2">
    <source>
        <dbReference type="ARBA" id="ARBA00022692"/>
    </source>
</evidence>
<dbReference type="GO" id="GO:0016020">
    <property type="term" value="C:membrane"/>
    <property type="evidence" value="ECO:0007669"/>
    <property type="project" value="UniProtKB-SubCell"/>
</dbReference>
<dbReference type="PANTHER" id="PTHR42723">
    <property type="entry name" value="CHLOROPHYLL SYNTHASE"/>
    <property type="match status" value="1"/>
</dbReference>
<dbReference type="NCBIfam" id="NF045897">
    <property type="entry name" value="SCO3242_trans"/>
    <property type="match status" value="1"/>
</dbReference>
<dbReference type="InterPro" id="IPR000537">
    <property type="entry name" value="UbiA_prenyltransferase"/>
</dbReference>
<dbReference type="Proteomes" id="UP000095210">
    <property type="component" value="Chromosome"/>
</dbReference>
<keyword evidence="3" id="KW-1133">Transmembrane helix</keyword>
<proteinExistence type="predicted"/>
<gene>
    <name evidence="5" type="ORF">TL08_23870</name>
</gene>
<reference evidence="6" key="1">
    <citation type="submission" date="2016-03" db="EMBL/GenBank/DDBJ databases">
        <title>Complete genome sequence of the type strain Actinoalloteichus hymeniacidonis DSM 45092.</title>
        <authorList>
            <person name="Schaffert L."/>
            <person name="Albersmeier A."/>
            <person name="Winkler A."/>
            <person name="Kalinowski J."/>
            <person name="Zotchev S."/>
            <person name="Ruckert C."/>
        </authorList>
    </citation>
    <scope>NUCLEOTIDE SEQUENCE [LARGE SCALE GENOMIC DNA]</scope>
    <source>
        <strain evidence="6">HPA177(T) (DSM 45092(T))</strain>
    </source>
</reference>
<comment type="subcellular location">
    <subcellularLocation>
        <location evidence="1">Membrane</location>
        <topology evidence="1">Multi-pass membrane protein</topology>
    </subcellularLocation>
</comment>
<dbReference type="InterPro" id="IPR050475">
    <property type="entry name" value="Prenyltransferase_related"/>
</dbReference>
<dbReference type="CDD" id="cd13964">
    <property type="entry name" value="PT_UbiA_1"/>
    <property type="match status" value="1"/>
</dbReference>
<keyword evidence="5" id="KW-0808">Transferase</keyword>
<evidence type="ECO:0000313" key="6">
    <source>
        <dbReference type="Proteomes" id="UP000095210"/>
    </source>
</evidence>
<accession>A0AAC9N0X8</accession>
<protein>
    <submittedName>
        <fullName evidence="5">UbiA prenyltransferase family protein</fullName>
        <ecNumber evidence="5">2.5.1.-</ecNumber>
    </submittedName>
</protein>
<keyword evidence="6" id="KW-1185">Reference proteome</keyword>
<dbReference type="AlphaFoldDB" id="A0AAC9N0X8"/>
<dbReference type="GO" id="GO:0016765">
    <property type="term" value="F:transferase activity, transferring alkyl or aryl (other than methyl) groups"/>
    <property type="evidence" value="ECO:0007669"/>
    <property type="project" value="InterPro"/>
</dbReference>
<evidence type="ECO:0000256" key="3">
    <source>
        <dbReference type="ARBA" id="ARBA00022989"/>
    </source>
</evidence>
<evidence type="ECO:0000256" key="4">
    <source>
        <dbReference type="ARBA" id="ARBA00023136"/>
    </source>
</evidence>
<dbReference type="EC" id="2.5.1.-" evidence="5"/>
<keyword evidence="4" id="KW-0472">Membrane</keyword>
<dbReference type="EMBL" id="CP014859">
    <property type="protein sequence ID" value="AOS65552.1"/>
    <property type="molecule type" value="Genomic_DNA"/>
</dbReference>
<dbReference type="KEGG" id="ahm:TL08_23870"/>
<dbReference type="RefSeq" id="WP_069852216.1">
    <property type="nucleotide sequence ID" value="NZ_CP014859.1"/>
</dbReference>
<evidence type="ECO:0000313" key="5">
    <source>
        <dbReference type="EMBL" id="AOS65552.1"/>
    </source>
</evidence>
<organism evidence="5 6">
    <name type="scientific">Actinoalloteichus hymeniacidonis</name>
    <dbReference type="NCBI Taxonomy" id="340345"/>
    <lineage>
        <taxon>Bacteria</taxon>
        <taxon>Bacillati</taxon>
        <taxon>Actinomycetota</taxon>
        <taxon>Actinomycetes</taxon>
        <taxon>Pseudonocardiales</taxon>
        <taxon>Pseudonocardiaceae</taxon>
        <taxon>Actinoalloteichus</taxon>
    </lineage>
</organism>
<keyword evidence="2" id="KW-0812">Transmembrane</keyword>